<keyword evidence="4" id="KW-1185">Reference proteome</keyword>
<evidence type="ECO:0000256" key="1">
    <source>
        <dbReference type="ARBA" id="ARBA00006484"/>
    </source>
</evidence>
<comment type="caution">
    <text evidence="3">The sequence shown here is derived from an EMBL/GenBank/DDBJ whole genome shotgun (WGS) entry which is preliminary data.</text>
</comment>
<dbReference type="InterPro" id="IPR036291">
    <property type="entry name" value="NAD(P)-bd_dom_sf"/>
</dbReference>
<evidence type="ECO:0000313" key="3">
    <source>
        <dbReference type="EMBL" id="GAA2589044.1"/>
    </source>
</evidence>
<organism evidence="3 4">
    <name type="scientific">Actinomadura fulvescens</name>
    <dbReference type="NCBI Taxonomy" id="46160"/>
    <lineage>
        <taxon>Bacteria</taxon>
        <taxon>Bacillati</taxon>
        <taxon>Actinomycetota</taxon>
        <taxon>Actinomycetes</taxon>
        <taxon>Streptosporangiales</taxon>
        <taxon>Thermomonosporaceae</taxon>
        <taxon>Actinomadura</taxon>
    </lineage>
</organism>
<dbReference type="PANTHER" id="PTHR43669:SF3">
    <property type="entry name" value="ALCOHOL DEHYDROGENASE, PUTATIVE (AFU_ORTHOLOGUE AFUA_3G03445)-RELATED"/>
    <property type="match status" value="1"/>
</dbReference>
<accession>A0ABN3PJA7</accession>
<evidence type="ECO:0000313" key="4">
    <source>
        <dbReference type="Proteomes" id="UP001501509"/>
    </source>
</evidence>
<reference evidence="3 4" key="1">
    <citation type="journal article" date="2019" name="Int. J. Syst. Evol. Microbiol.">
        <title>The Global Catalogue of Microorganisms (GCM) 10K type strain sequencing project: providing services to taxonomists for standard genome sequencing and annotation.</title>
        <authorList>
            <consortium name="The Broad Institute Genomics Platform"/>
            <consortium name="The Broad Institute Genome Sequencing Center for Infectious Disease"/>
            <person name="Wu L."/>
            <person name="Ma J."/>
        </authorList>
    </citation>
    <scope>NUCLEOTIDE SEQUENCE [LARGE SCALE GENOMIC DNA]</scope>
    <source>
        <strain evidence="3 4">JCM 6833</strain>
    </source>
</reference>
<dbReference type="Gene3D" id="3.40.50.720">
    <property type="entry name" value="NAD(P)-binding Rossmann-like Domain"/>
    <property type="match status" value="1"/>
</dbReference>
<dbReference type="SUPFAM" id="SSF51735">
    <property type="entry name" value="NAD(P)-binding Rossmann-fold domains"/>
    <property type="match status" value="1"/>
</dbReference>
<sequence>MGSLEGRTVIVTGATGNIGALIARTLLERDAAVIAPSRSRERLDDLRAYLGDQVGQDKLSQLRTVIGDVGDDSSAAALGRRIGDQVGGAANGARGVDAMVASLGDFVAAPSLLGASTAELQRALDGYLLAHHRLARTFLPAIAESGGTYLFLQGPLAFDIYPGLGTDLISIATAAQHMLFRALARETEGNSATVAELVTHAMIRDRTAQPGSPIPADAVGPFAVDLLFGSHANLHGQSIHLTSADQTPRASPNL</sequence>
<dbReference type="PANTHER" id="PTHR43669">
    <property type="entry name" value="5-KETO-D-GLUCONATE 5-REDUCTASE"/>
    <property type="match status" value="1"/>
</dbReference>
<dbReference type="Proteomes" id="UP001501509">
    <property type="component" value="Unassembled WGS sequence"/>
</dbReference>
<gene>
    <name evidence="3" type="ORF">GCM10010411_22430</name>
</gene>
<dbReference type="CDD" id="cd05233">
    <property type="entry name" value="SDR_c"/>
    <property type="match status" value="1"/>
</dbReference>
<comment type="similarity">
    <text evidence="1">Belongs to the short-chain dehydrogenases/reductases (SDR) family.</text>
</comment>
<dbReference type="InterPro" id="IPR002347">
    <property type="entry name" value="SDR_fam"/>
</dbReference>
<evidence type="ECO:0000256" key="2">
    <source>
        <dbReference type="ARBA" id="ARBA00023002"/>
    </source>
</evidence>
<name>A0ABN3PJA7_9ACTN</name>
<protein>
    <submittedName>
        <fullName evidence="3">Uncharacterized protein</fullName>
    </submittedName>
</protein>
<proteinExistence type="inferred from homology"/>
<dbReference type="EMBL" id="BAAATD010000002">
    <property type="protein sequence ID" value="GAA2589044.1"/>
    <property type="molecule type" value="Genomic_DNA"/>
</dbReference>
<dbReference type="Pfam" id="PF00106">
    <property type="entry name" value="adh_short"/>
    <property type="match status" value="1"/>
</dbReference>
<keyword evidence="2" id="KW-0560">Oxidoreductase</keyword>